<dbReference type="OrthoDB" id="269394at2759"/>
<comment type="caution">
    <text evidence="1">The sequence shown here is derived from an EMBL/GenBank/DDBJ whole genome shotgun (WGS) entry which is preliminary data.</text>
</comment>
<dbReference type="RefSeq" id="XP_067178861.1">
    <property type="nucleotide sequence ID" value="XM_067320549.1"/>
</dbReference>
<dbReference type="EMBL" id="JAFEUZ010000022">
    <property type="protein sequence ID" value="KAG5479142.1"/>
    <property type="molecule type" value="Genomic_DNA"/>
</dbReference>
<evidence type="ECO:0000313" key="1">
    <source>
        <dbReference type="EMBL" id="KAG5479142.1"/>
    </source>
</evidence>
<gene>
    <name evidence="1" type="ORF">LSCM1_02995</name>
</gene>
<dbReference type="GeneID" id="92513061"/>
<sequence>MTVSTPSASRAAAALPGTLDSVAASHTSETGKETFKLLVRRLVLVDTAEDSAQWSSRAKQQWGGGKPLFISISNKFKEHGSTSPQKLLFGNPRHSQQRSWSGIEWREDNSISVPLGDDPVLMIEVCVLRHGKKSVLGLGIMNTQSMLAESRQYTKFTVHVLPTHTSIDASAVHAVAEVEIHSSLLHESPDFNFTPLEYNYGTVRVSTVDFYYPSFLLTGTGEYIVSNVLCAMNMTEFSSLAMQLVPLRSAANYIATEPSQVITVRPQQRVYFSATWNLHSHACMKTLELQLTVNGSQKPSAPVLIKVHNQVPQTSSNTDLPFHYWVNMTCITNRQMLPSQELPLIHAVLPVYRFISRSAPIDQTEGMIVAFDKDKGEHVLVRANGVPVTMGKVYGSGSYQRQPQSQQRLRSQKAGTGVSALSRLENIDLDPISDVTSQFGFDANASFVVRDNAVSNPFPSRGPLLNLSQKTCLCTIALGLIRGFPMVYEPTTGLSPSFQVSVTLLDQRGWQIVHGETLPSYHSASGSLRWAEQLVLRKWPGATSQQFVRLNLTEVRPRDGDETPIGAGLISLPSMQRLYTQNPLSVAFYVYETYSLYDQLNSSSLLMKDVNVIFSELS</sequence>
<evidence type="ECO:0000313" key="2">
    <source>
        <dbReference type="Proteomes" id="UP000673552"/>
    </source>
</evidence>
<reference evidence="2" key="1">
    <citation type="journal article" date="2021" name="Microbiol. Resour. Announc.">
        <title>LGAAP: Leishmaniinae Genome Assembly and Annotation Pipeline.</title>
        <authorList>
            <person name="Almutairi H."/>
            <person name="Urbaniak M.D."/>
            <person name="Bates M.D."/>
            <person name="Jariyapan N."/>
            <person name="Kwakye-Nuako G."/>
            <person name="Thomaz-Soccol V."/>
            <person name="Al-Salem W.S."/>
            <person name="Dillon R.J."/>
            <person name="Bates P.A."/>
            <person name="Gatherer D."/>
        </authorList>
    </citation>
    <scope>NUCLEOTIDE SEQUENCE [LARGE SCALE GENOMIC DNA]</scope>
</reference>
<dbReference type="Proteomes" id="UP000673552">
    <property type="component" value="Unassembled WGS sequence"/>
</dbReference>
<keyword evidence="2" id="KW-1185">Reference proteome</keyword>
<protein>
    <submittedName>
        <fullName evidence="1">Uncharacterized protein</fullName>
    </submittedName>
</protein>
<proteinExistence type="predicted"/>
<organism evidence="1 2">
    <name type="scientific">Leishmania martiniquensis</name>
    <dbReference type="NCBI Taxonomy" id="1580590"/>
    <lineage>
        <taxon>Eukaryota</taxon>
        <taxon>Discoba</taxon>
        <taxon>Euglenozoa</taxon>
        <taxon>Kinetoplastea</taxon>
        <taxon>Metakinetoplastina</taxon>
        <taxon>Trypanosomatida</taxon>
        <taxon>Trypanosomatidae</taxon>
        <taxon>Leishmaniinae</taxon>
        <taxon>Leishmania</taxon>
    </lineage>
</organism>
<name>A0A836GBX9_9TRYP</name>
<reference evidence="2" key="2">
    <citation type="journal article" date="2021" name="Sci. Data">
        <title>Chromosome-scale genome sequencing, assembly and annotation of six genomes from subfamily Leishmaniinae.</title>
        <authorList>
            <person name="Almutairi H."/>
            <person name="Urbaniak M.D."/>
            <person name="Bates M.D."/>
            <person name="Jariyapan N."/>
            <person name="Kwakye-Nuako G."/>
            <person name="Thomaz Soccol V."/>
            <person name="Al-Salem W.S."/>
            <person name="Dillon R.J."/>
            <person name="Bates P.A."/>
            <person name="Gatherer D."/>
        </authorList>
    </citation>
    <scope>NUCLEOTIDE SEQUENCE [LARGE SCALE GENOMIC DNA]</scope>
</reference>
<dbReference type="AlphaFoldDB" id="A0A836GBX9"/>
<accession>A0A836GBX9</accession>
<dbReference type="KEGG" id="lmat:92513061"/>